<proteinExistence type="predicted"/>
<dbReference type="EMBL" id="MNCJ02000316">
    <property type="protein sequence ID" value="KAF5820740.1"/>
    <property type="molecule type" value="Genomic_DNA"/>
</dbReference>
<dbReference type="Gramene" id="mRNA:HanXRQr2_Chr01g0005611">
    <property type="protein sequence ID" value="mRNA:HanXRQr2_Chr01g0005611"/>
    <property type="gene ID" value="HanXRQr2_Chr01g0005611"/>
</dbReference>
<evidence type="ECO:0000313" key="2">
    <source>
        <dbReference type="Proteomes" id="UP000215914"/>
    </source>
</evidence>
<dbReference type="Proteomes" id="UP000215914">
    <property type="component" value="Unassembled WGS sequence"/>
</dbReference>
<dbReference type="AlphaFoldDB" id="A0A9K3JSV8"/>
<evidence type="ECO:0000313" key="1">
    <source>
        <dbReference type="EMBL" id="KAF5820740.1"/>
    </source>
</evidence>
<gene>
    <name evidence="1" type="ORF">HanXRQr2_Chr01g0005611</name>
</gene>
<sequence>MSQPYLQGAVESIEVSNAEAVAVWKGNNDSTVTQLISTGNLKMR</sequence>
<name>A0A9K3JSV8_HELAN</name>
<reference evidence="1" key="1">
    <citation type="journal article" date="2017" name="Nature">
        <title>The sunflower genome provides insights into oil metabolism, flowering and Asterid evolution.</title>
        <authorList>
            <person name="Badouin H."/>
            <person name="Gouzy J."/>
            <person name="Grassa C.J."/>
            <person name="Murat F."/>
            <person name="Staton S.E."/>
            <person name="Cottret L."/>
            <person name="Lelandais-Briere C."/>
            <person name="Owens G.L."/>
            <person name="Carrere S."/>
            <person name="Mayjonade B."/>
            <person name="Legrand L."/>
            <person name="Gill N."/>
            <person name="Kane N.C."/>
            <person name="Bowers J.E."/>
            <person name="Hubner S."/>
            <person name="Bellec A."/>
            <person name="Berard A."/>
            <person name="Berges H."/>
            <person name="Blanchet N."/>
            <person name="Boniface M.C."/>
            <person name="Brunel D."/>
            <person name="Catrice O."/>
            <person name="Chaidir N."/>
            <person name="Claudel C."/>
            <person name="Donnadieu C."/>
            <person name="Faraut T."/>
            <person name="Fievet G."/>
            <person name="Helmstetter N."/>
            <person name="King M."/>
            <person name="Knapp S.J."/>
            <person name="Lai Z."/>
            <person name="Le Paslier M.C."/>
            <person name="Lippi Y."/>
            <person name="Lorenzon L."/>
            <person name="Mandel J.R."/>
            <person name="Marage G."/>
            <person name="Marchand G."/>
            <person name="Marquand E."/>
            <person name="Bret-Mestries E."/>
            <person name="Morien E."/>
            <person name="Nambeesan S."/>
            <person name="Nguyen T."/>
            <person name="Pegot-Espagnet P."/>
            <person name="Pouilly N."/>
            <person name="Raftis F."/>
            <person name="Sallet E."/>
            <person name="Schiex T."/>
            <person name="Thomas J."/>
            <person name="Vandecasteele C."/>
            <person name="Vares D."/>
            <person name="Vear F."/>
            <person name="Vautrin S."/>
            <person name="Crespi M."/>
            <person name="Mangin B."/>
            <person name="Burke J.M."/>
            <person name="Salse J."/>
            <person name="Munos S."/>
            <person name="Vincourt P."/>
            <person name="Rieseberg L.H."/>
            <person name="Langlade N.B."/>
        </authorList>
    </citation>
    <scope>NUCLEOTIDE SEQUENCE</scope>
    <source>
        <tissue evidence="1">Leaves</tissue>
    </source>
</reference>
<protein>
    <submittedName>
        <fullName evidence="1">Uncharacterized protein</fullName>
    </submittedName>
</protein>
<keyword evidence="2" id="KW-1185">Reference proteome</keyword>
<reference evidence="1" key="2">
    <citation type="submission" date="2020-06" db="EMBL/GenBank/DDBJ databases">
        <title>Helianthus annuus Genome sequencing and assembly Release 2.</title>
        <authorList>
            <person name="Gouzy J."/>
            <person name="Langlade N."/>
            <person name="Munos S."/>
        </authorList>
    </citation>
    <scope>NUCLEOTIDE SEQUENCE</scope>
    <source>
        <tissue evidence="1">Leaves</tissue>
    </source>
</reference>
<comment type="caution">
    <text evidence="1">The sequence shown here is derived from an EMBL/GenBank/DDBJ whole genome shotgun (WGS) entry which is preliminary data.</text>
</comment>
<organism evidence="1 2">
    <name type="scientific">Helianthus annuus</name>
    <name type="common">Common sunflower</name>
    <dbReference type="NCBI Taxonomy" id="4232"/>
    <lineage>
        <taxon>Eukaryota</taxon>
        <taxon>Viridiplantae</taxon>
        <taxon>Streptophyta</taxon>
        <taxon>Embryophyta</taxon>
        <taxon>Tracheophyta</taxon>
        <taxon>Spermatophyta</taxon>
        <taxon>Magnoliopsida</taxon>
        <taxon>eudicotyledons</taxon>
        <taxon>Gunneridae</taxon>
        <taxon>Pentapetalae</taxon>
        <taxon>asterids</taxon>
        <taxon>campanulids</taxon>
        <taxon>Asterales</taxon>
        <taxon>Asteraceae</taxon>
        <taxon>Asteroideae</taxon>
        <taxon>Heliantheae alliance</taxon>
        <taxon>Heliantheae</taxon>
        <taxon>Helianthus</taxon>
    </lineage>
</organism>
<accession>A0A9K3JSV8</accession>